<name>A0A7G7VIC3_9FIRM</name>
<dbReference type="AlphaFoldDB" id="A0A7G7VIC3"/>
<evidence type="ECO:0000313" key="2">
    <source>
        <dbReference type="Proteomes" id="UP000515480"/>
    </source>
</evidence>
<dbReference type="KEGG" id="stim:H1B31_08300"/>
<dbReference type="RefSeq" id="WP_185979968.1">
    <property type="nucleotide sequence ID" value="NZ_CP060204.1"/>
</dbReference>
<accession>A0A7G7VIC3</accession>
<proteinExistence type="predicted"/>
<dbReference type="Proteomes" id="UP000515480">
    <property type="component" value="Chromosome"/>
</dbReference>
<reference evidence="1 2" key="1">
    <citation type="submission" date="2020-07" db="EMBL/GenBank/DDBJ databases">
        <title>Complete genome and description of Selenomonas timonensis sp. nov., a new bacterium isolated from a gingivitis subject.</title>
        <authorList>
            <person name="Antezack A."/>
        </authorList>
    </citation>
    <scope>NUCLEOTIDE SEQUENCE [LARGE SCALE GENOMIC DNA]</scope>
    <source>
        <strain evidence="1 2">Marseille-Q3039</strain>
    </source>
</reference>
<gene>
    <name evidence="1" type="ORF">H1B31_08300</name>
</gene>
<dbReference type="EMBL" id="CP060204">
    <property type="protein sequence ID" value="QNH53866.1"/>
    <property type="molecule type" value="Genomic_DNA"/>
</dbReference>
<keyword evidence="2" id="KW-1185">Reference proteome</keyword>
<evidence type="ECO:0000313" key="1">
    <source>
        <dbReference type="EMBL" id="QNH53866.1"/>
    </source>
</evidence>
<organism evidence="1 2">
    <name type="scientific">Selenomonas timonae</name>
    <dbReference type="NCBI Taxonomy" id="2754044"/>
    <lineage>
        <taxon>Bacteria</taxon>
        <taxon>Bacillati</taxon>
        <taxon>Bacillota</taxon>
        <taxon>Negativicutes</taxon>
        <taxon>Selenomonadales</taxon>
        <taxon>Selenomonadaceae</taxon>
        <taxon>Selenomonas</taxon>
    </lineage>
</organism>
<protein>
    <submittedName>
        <fullName evidence="1">Uncharacterized protein</fullName>
    </submittedName>
</protein>
<sequence>MNHTLNIKVSKERTNGGIVACRRLTVRERLLRFFLGCPVKLTVIVPGDSVDEVAIFEKRKENAYAGTTAL</sequence>